<sequence length="431" mass="48837">MHNEAAVREAILAAASENSALLVQLSSTSEAPSLLQAHNIRLSHLREAVTSQTTVIDKLKEDVDANSKRHKKFRNSITRRFFYRAINNRDKFESKASNAEQDYFSTLTARSKAEERLENLRRDYNEAVQAQKPLEAAAKEHEEAHGKIDTLYDKLFRGPTPGFVTEDQRENAYYAARKTNEQTKQRILGARRAVRVLEVAESSVNRAKIQLESARRDAHDSWLFLSDTILGLRRSDERLSHALLAVNRAKEHLKPLSPEMLSIKHTIVADLGASTSINETFFSKSGILAAIVASLERLSDTMERIKKFIEMAKEREKQGLGEIKVTARKLEDSRQELEFHRKSIFEKVAGFGEAAPAYKECCDRTNALCYVVQDTHNHEHEIDHQLEQMPTEAAPDYESLVNKYRVSREKHDDVAPEYPMGEPSAPAAVNV</sequence>
<dbReference type="OMA" id="APAYHEC"/>
<feature type="non-terminal residue" evidence="2">
    <location>
        <position position="431"/>
    </location>
</feature>
<dbReference type="Proteomes" id="UP000258309">
    <property type="component" value="Unassembled WGS sequence"/>
</dbReference>
<dbReference type="PANTHER" id="PTHR21974">
    <property type="entry name" value="RE15880P"/>
    <property type="match status" value="1"/>
</dbReference>
<protein>
    <submittedName>
        <fullName evidence="2">Uncharacterized protein</fullName>
    </submittedName>
</protein>
<evidence type="ECO:0000313" key="3">
    <source>
        <dbReference type="Proteomes" id="UP000258309"/>
    </source>
</evidence>
<dbReference type="STRING" id="5539.A0A3E2GVY1"/>
<dbReference type="AlphaFoldDB" id="A0A3E2GVY1"/>
<accession>A0A3E2GVY1</accession>
<evidence type="ECO:0000313" key="2">
    <source>
        <dbReference type="EMBL" id="RFU25187.1"/>
    </source>
</evidence>
<comment type="caution">
    <text evidence="2">The sequence shown here is derived from an EMBL/GenBank/DDBJ whole genome shotgun (WGS) entry which is preliminary data.</text>
</comment>
<feature type="region of interest" description="Disordered" evidence="1">
    <location>
        <begin position="411"/>
        <end position="431"/>
    </location>
</feature>
<reference evidence="2 3" key="1">
    <citation type="submission" date="2018-05" db="EMBL/GenBank/DDBJ databases">
        <title>Draft genome sequence of Scytalidium lignicola DSM 105466, a ubiquitous saprotrophic fungus.</title>
        <authorList>
            <person name="Buettner E."/>
            <person name="Gebauer A.M."/>
            <person name="Hofrichter M."/>
            <person name="Liers C."/>
            <person name="Kellner H."/>
        </authorList>
    </citation>
    <scope>NUCLEOTIDE SEQUENCE [LARGE SCALE GENOMIC DNA]</scope>
    <source>
        <strain evidence="2 3">DSM 105466</strain>
    </source>
</reference>
<proteinExistence type="predicted"/>
<dbReference type="OrthoDB" id="2562743at2759"/>
<dbReference type="PANTHER" id="PTHR21974:SF2">
    <property type="entry name" value="RE15880P"/>
    <property type="match status" value="1"/>
</dbReference>
<name>A0A3E2GVY1_SCYLI</name>
<evidence type="ECO:0000256" key="1">
    <source>
        <dbReference type="SAM" id="MobiDB-lite"/>
    </source>
</evidence>
<feature type="non-terminal residue" evidence="2">
    <location>
        <position position="1"/>
    </location>
</feature>
<organism evidence="2 3">
    <name type="scientific">Scytalidium lignicola</name>
    <name type="common">Hyphomycete</name>
    <dbReference type="NCBI Taxonomy" id="5539"/>
    <lineage>
        <taxon>Eukaryota</taxon>
        <taxon>Fungi</taxon>
        <taxon>Dikarya</taxon>
        <taxon>Ascomycota</taxon>
        <taxon>Pezizomycotina</taxon>
        <taxon>Leotiomycetes</taxon>
        <taxon>Leotiomycetes incertae sedis</taxon>
        <taxon>Scytalidium</taxon>
    </lineage>
</organism>
<keyword evidence="3" id="KW-1185">Reference proteome</keyword>
<gene>
    <name evidence="2" type="ORF">B7463_g11151</name>
</gene>
<dbReference type="EMBL" id="NCSJ02000354">
    <property type="protein sequence ID" value="RFU25187.1"/>
    <property type="molecule type" value="Genomic_DNA"/>
</dbReference>